<dbReference type="Pfam" id="PF01425">
    <property type="entry name" value="Amidase"/>
    <property type="match status" value="1"/>
</dbReference>
<evidence type="ECO:0000256" key="1">
    <source>
        <dbReference type="SAM" id="MobiDB-lite"/>
    </source>
</evidence>
<dbReference type="PROSITE" id="PS00430">
    <property type="entry name" value="TONB_DEPENDENT_REC_1"/>
    <property type="match status" value="1"/>
</dbReference>
<feature type="region of interest" description="Disordered" evidence="1">
    <location>
        <begin position="525"/>
        <end position="566"/>
    </location>
</feature>
<evidence type="ECO:0000259" key="3">
    <source>
        <dbReference type="Pfam" id="PF01425"/>
    </source>
</evidence>
<feature type="chain" id="PRO_5045422909" evidence="2">
    <location>
        <begin position="32"/>
        <end position="818"/>
    </location>
</feature>
<dbReference type="InterPro" id="IPR036928">
    <property type="entry name" value="AS_sf"/>
</dbReference>
<dbReference type="Proteomes" id="UP000313948">
    <property type="component" value="Chromosome"/>
</dbReference>
<organism evidence="4 5">
    <name type="scientific">Georgenia wutianyii</name>
    <dbReference type="NCBI Taxonomy" id="2585135"/>
    <lineage>
        <taxon>Bacteria</taxon>
        <taxon>Bacillati</taxon>
        <taxon>Actinomycetota</taxon>
        <taxon>Actinomycetes</taxon>
        <taxon>Micrococcales</taxon>
        <taxon>Bogoriellaceae</taxon>
        <taxon>Georgenia</taxon>
    </lineage>
</organism>
<dbReference type="InterPro" id="IPR023631">
    <property type="entry name" value="Amidase_dom"/>
</dbReference>
<dbReference type="InterPro" id="IPR028994">
    <property type="entry name" value="Integrin_alpha_N"/>
</dbReference>
<evidence type="ECO:0000256" key="2">
    <source>
        <dbReference type="SAM" id="SignalP"/>
    </source>
</evidence>
<gene>
    <name evidence="4" type="ORF">FE251_14925</name>
</gene>
<evidence type="ECO:0000313" key="4">
    <source>
        <dbReference type="EMBL" id="QDB80519.1"/>
    </source>
</evidence>
<feature type="compositionally biased region" description="Polar residues" evidence="1">
    <location>
        <begin position="552"/>
        <end position="566"/>
    </location>
</feature>
<dbReference type="EMBL" id="CP040899">
    <property type="protein sequence ID" value="QDB80519.1"/>
    <property type="molecule type" value="Genomic_DNA"/>
</dbReference>
<name>A0ABX5VT93_9MICO</name>
<reference evidence="4 5" key="1">
    <citation type="submission" date="2019-05" db="EMBL/GenBank/DDBJ databases">
        <title>Georgenia *** sp. nov., and Georgenia *** sp. nov., isolated from the intestinal contents of plateau pika (Ochotona curzoniae) in the Qinghai-Tibet plateau of China.</title>
        <authorList>
            <person name="Tian Z."/>
        </authorList>
    </citation>
    <scope>NUCLEOTIDE SEQUENCE [LARGE SCALE GENOMIC DNA]</scope>
    <source>
        <strain evidence="4 5">Z294</strain>
    </source>
</reference>
<dbReference type="SUPFAM" id="SSF69318">
    <property type="entry name" value="Integrin alpha N-terminal domain"/>
    <property type="match status" value="1"/>
</dbReference>
<accession>A0ABX5VT93</accession>
<proteinExistence type="predicted"/>
<protein>
    <submittedName>
        <fullName evidence="4">Amidase</fullName>
    </submittedName>
</protein>
<keyword evidence="5" id="KW-1185">Reference proteome</keyword>
<dbReference type="SUPFAM" id="SSF75304">
    <property type="entry name" value="Amidase signature (AS) enzymes"/>
    <property type="match status" value="1"/>
</dbReference>
<dbReference type="RefSeq" id="WP_139949165.1">
    <property type="nucleotide sequence ID" value="NZ_CP040899.1"/>
</dbReference>
<keyword evidence="2" id="KW-0732">Signal</keyword>
<feature type="domain" description="Amidase" evidence="3">
    <location>
        <begin position="63"/>
        <end position="510"/>
    </location>
</feature>
<dbReference type="PANTHER" id="PTHR42678">
    <property type="entry name" value="AMIDASE"/>
    <property type="match status" value="1"/>
</dbReference>
<feature type="signal peptide" evidence="2">
    <location>
        <begin position="1"/>
        <end position="31"/>
    </location>
</feature>
<evidence type="ECO:0000313" key="5">
    <source>
        <dbReference type="Proteomes" id="UP000313948"/>
    </source>
</evidence>
<sequence>MHHRRTATRRIALAALVPSMALTLVTAPASAAADDGTADSLVVEATISSIHQALAAGDVSCTDLVAAYVDRIETYDAETTNAVQVVSTQAMAAAAELDAEYARTGLTGPLHCVPVLVKDQVETADMPTTYGSAIFAGFETGRDATVVTRLREAGAVILAKTNMGEFASGWAGSAFGVCRNPYDLSRAASSSSCGTGAAVAANYGAVGIAEDTGGSTRGPAAWNNAVGLRPTTPLISRYGMMPANPTYDTLGPLTRTVEDAAIVTSVIAGPDPNDPLTAEAEGHVDDYAAGLDADDLEGKRVGVVREPMSADTDTTAPDYARVQAVVDAAYADMEALGAEVIEVEIPRLRELLAAYSAGGAETEAATNAYLADLADISDPPVATFEEIATSPLVTPTRQASLRSLLGRTTQDPEYLEGEQMREELRQAVLAVMDEHELDAIAHATFDHEAPVIPADQLTNPDATAGLRQGSNRNLAPVTGFPALAVPAGFTTAGIPVGIDLLGRPWSEAVLFEMAYAYEQGTQHRTAPADFPALPDEPGTTPPPAGPRPTATFHLSNDWRGTTHTTLPYGQRTDEVLIGDWDGDGSESVAVRRGSTFHVPDPTGAEAVLSYGRPGDAVLVGDWDGDGTDTFAVRRGATYYVKNSLRGGNADVVLTYGRPSDTVLVGDWDGNGTDTLAVRRGADFHVKNSLSGGAASVSFTFGRPGDIALTGDWDGNGTDTLAVRRGADFHVKNSLSGGAASVSFTFGRPGDIALTGDWDGNGTDTVAVQRDRTFHVSNSLRAGAAATVVTFGRTGDEVHVGDWDGDGSQTLGIRRTTAG</sequence>
<dbReference type="Gene3D" id="3.90.1300.10">
    <property type="entry name" value="Amidase signature (AS) domain"/>
    <property type="match status" value="1"/>
</dbReference>
<dbReference type="InterPro" id="IPR010916">
    <property type="entry name" value="TonB_box_CS"/>
</dbReference>
<dbReference type="PANTHER" id="PTHR42678:SF34">
    <property type="entry name" value="OS04G0183300 PROTEIN"/>
    <property type="match status" value="1"/>
</dbReference>